<accession>A0A3L7E247</accession>
<dbReference type="Proteomes" id="UP000265509">
    <property type="component" value="Unassembled WGS sequence"/>
</dbReference>
<dbReference type="NCBIfam" id="TIGR02281">
    <property type="entry name" value="clan_AA_DTGA"/>
    <property type="match status" value="1"/>
</dbReference>
<dbReference type="InterPro" id="IPR034122">
    <property type="entry name" value="Retropepsin-like_bacterial"/>
</dbReference>
<dbReference type="RefSeq" id="WP_117953096.1">
    <property type="nucleotide sequence ID" value="NZ_QRAN01000004.1"/>
</dbReference>
<reference evidence="2 3" key="1">
    <citation type="submission" date="2018-07" db="EMBL/GenBank/DDBJ databases">
        <title>Halioglobus sp. genome submission.</title>
        <authorList>
            <person name="Ye M.-Q."/>
            <person name="Du Z.-J."/>
        </authorList>
    </citation>
    <scope>NUCLEOTIDE SEQUENCE [LARGE SCALE GENOMIC DNA]</scope>
    <source>
        <strain evidence="2 3">U0301</strain>
    </source>
</reference>
<gene>
    <name evidence="2" type="ORF">DWB85_04910</name>
</gene>
<dbReference type="InterPro" id="IPR021109">
    <property type="entry name" value="Peptidase_aspartic_dom_sf"/>
</dbReference>
<dbReference type="SUPFAM" id="SSF50630">
    <property type="entry name" value="Acid proteases"/>
    <property type="match status" value="1"/>
</dbReference>
<comment type="caution">
    <text evidence="2">The sequence shown here is derived from an EMBL/GenBank/DDBJ whole genome shotgun (WGS) entry which is preliminary data.</text>
</comment>
<keyword evidence="3" id="KW-1185">Reference proteome</keyword>
<keyword evidence="2" id="KW-0378">Hydrolase</keyword>
<dbReference type="EC" id="3.4.23.-" evidence="2"/>
<dbReference type="GO" id="GO:0008233">
    <property type="term" value="F:peptidase activity"/>
    <property type="evidence" value="ECO:0007669"/>
    <property type="project" value="UniProtKB-KW"/>
</dbReference>
<sequence length="176" mass="19455">MTSPDPIREQKRMGLGMMIMAWVVLLGLGVLFFGDVLERQFNPNQQLETRYSTEGIREVVLQRNRFGHYVTTGSINGKPVTFMLDTGATGVAIPEAVARRLQIPRGRPYRTQTANGVSTSYAATLDSVAVGDIELRNVQAGIAPGLAMDEILLGMSFLKHIEFSQRGDSLILRQYP</sequence>
<evidence type="ECO:0000313" key="3">
    <source>
        <dbReference type="Proteomes" id="UP000265509"/>
    </source>
</evidence>
<keyword evidence="2" id="KW-0645">Protease</keyword>
<dbReference type="AlphaFoldDB" id="A0A3L7E247"/>
<keyword evidence="1" id="KW-0812">Transmembrane</keyword>
<name>A0A3L7E247_9GAMM</name>
<dbReference type="Gene3D" id="2.40.70.10">
    <property type="entry name" value="Acid Proteases"/>
    <property type="match status" value="1"/>
</dbReference>
<dbReference type="GO" id="GO:0006508">
    <property type="term" value="P:proteolysis"/>
    <property type="evidence" value="ECO:0007669"/>
    <property type="project" value="UniProtKB-KW"/>
</dbReference>
<dbReference type="CDD" id="cd05483">
    <property type="entry name" value="retropepsin_like_bacteria"/>
    <property type="match status" value="1"/>
</dbReference>
<feature type="transmembrane region" description="Helical" evidence="1">
    <location>
        <begin position="12"/>
        <end position="34"/>
    </location>
</feature>
<dbReference type="EMBL" id="QRAN01000004">
    <property type="protein sequence ID" value="RLQ22790.1"/>
    <property type="molecule type" value="Genomic_DNA"/>
</dbReference>
<keyword evidence="1" id="KW-0472">Membrane</keyword>
<proteinExistence type="predicted"/>
<protein>
    <submittedName>
        <fullName evidence="2">TIGR02281 family clan AA aspartic protease</fullName>
        <ecNumber evidence="2">3.4.23.-</ecNumber>
    </submittedName>
</protein>
<dbReference type="Pfam" id="PF13975">
    <property type="entry name" value="gag-asp_proteas"/>
    <property type="match status" value="1"/>
</dbReference>
<dbReference type="InterPro" id="IPR011969">
    <property type="entry name" value="Clan_AA_Asp_peptidase_C"/>
</dbReference>
<evidence type="ECO:0000313" key="2">
    <source>
        <dbReference type="EMBL" id="RLQ22790.1"/>
    </source>
</evidence>
<keyword evidence="1" id="KW-1133">Transmembrane helix</keyword>
<dbReference type="OrthoDB" id="185963at2"/>
<organism evidence="2 3">
    <name type="scientific">Seongchinamella sediminis</name>
    <dbReference type="NCBI Taxonomy" id="2283635"/>
    <lineage>
        <taxon>Bacteria</taxon>
        <taxon>Pseudomonadati</taxon>
        <taxon>Pseudomonadota</taxon>
        <taxon>Gammaproteobacteria</taxon>
        <taxon>Cellvibrionales</taxon>
        <taxon>Halieaceae</taxon>
        <taxon>Seongchinamella</taxon>
    </lineage>
</organism>
<evidence type="ECO:0000256" key="1">
    <source>
        <dbReference type="SAM" id="Phobius"/>
    </source>
</evidence>